<evidence type="ECO:0000313" key="2">
    <source>
        <dbReference type="EMBL" id="RVW93778.1"/>
    </source>
</evidence>
<accession>A0A438IAN3</accession>
<protein>
    <submittedName>
        <fullName evidence="2">Putative mitochondrial protein</fullName>
    </submittedName>
</protein>
<sequence length="191" mass="21605">MEQPPGFVAQGEYGKMCHLRKSLYGLKQSPRAWFGKFSEVIQEFGMNKSKVDHSVFYRQSANETRKMEAKPYSTPMIPNVHLTKDDGDPFDNPERHKRLVGKLNYLTVTRPDIAYAVSIVSQFMSAPTVKHWAALEQILCYLKRAPGLGILYTNHRHAQIECFTDADWAGSKADRRSTTGFCVFVGGNLVS</sequence>
<dbReference type="InterPro" id="IPR043502">
    <property type="entry name" value="DNA/RNA_pol_sf"/>
</dbReference>
<evidence type="ECO:0000259" key="1">
    <source>
        <dbReference type="Pfam" id="PF07727"/>
    </source>
</evidence>
<evidence type="ECO:0000313" key="3">
    <source>
        <dbReference type="Proteomes" id="UP000288805"/>
    </source>
</evidence>
<dbReference type="InterPro" id="IPR013103">
    <property type="entry name" value="RVT_2"/>
</dbReference>
<reference evidence="2 3" key="1">
    <citation type="journal article" date="2018" name="PLoS Genet.">
        <title>Population sequencing reveals clonal diversity and ancestral inbreeding in the grapevine cultivar Chardonnay.</title>
        <authorList>
            <person name="Roach M.J."/>
            <person name="Johnson D.L."/>
            <person name="Bohlmann J."/>
            <person name="van Vuuren H.J."/>
            <person name="Jones S.J."/>
            <person name="Pretorius I.S."/>
            <person name="Schmidt S.A."/>
            <person name="Borneman A.R."/>
        </authorList>
    </citation>
    <scope>NUCLEOTIDE SEQUENCE [LARGE SCALE GENOMIC DNA]</scope>
    <source>
        <strain evidence="3">cv. Chardonnay</strain>
        <tissue evidence="2">Leaf</tissue>
    </source>
</reference>
<organism evidence="2 3">
    <name type="scientific">Vitis vinifera</name>
    <name type="common">Grape</name>
    <dbReference type="NCBI Taxonomy" id="29760"/>
    <lineage>
        <taxon>Eukaryota</taxon>
        <taxon>Viridiplantae</taxon>
        <taxon>Streptophyta</taxon>
        <taxon>Embryophyta</taxon>
        <taxon>Tracheophyta</taxon>
        <taxon>Spermatophyta</taxon>
        <taxon>Magnoliopsida</taxon>
        <taxon>eudicotyledons</taxon>
        <taxon>Gunneridae</taxon>
        <taxon>Pentapetalae</taxon>
        <taxon>rosids</taxon>
        <taxon>Vitales</taxon>
        <taxon>Vitaceae</taxon>
        <taxon>Viteae</taxon>
        <taxon>Vitis</taxon>
    </lineage>
</organism>
<name>A0A438IAN3_VITVI</name>
<dbReference type="SUPFAM" id="SSF56672">
    <property type="entry name" value="DNA/RNA polymerases"/>
    <property type="match status" value="1"/>
</dbReference>
<dbReference type="EMBL" id="QGNW01000127">
    <property type="protein sequence ID" value="RVW93778.1"/>
    <property type="molecule type" value="Genomic_DNA"/>
</dbReference>
<proteinExistence type="predicted"/>
<dbReference type="AlphaFoldDB" id="A0A438IAN3"/>
<comment type="caution">
    <text evidence="2">The sequence shown here is derived from an EMBL/GenBank/DDBJ whole genome shotgun (WGS) entry which is preliminary data.</text>
</comment>
<dbReference type="PANTHER" id="PTHR11439:SF467">
    <property type="entry name" value="INTEGRASE CATALYTIC DOMAIN-CONTAINING PROTEIN"/>
    <property type="match status" value="1"/>
</dbReference>
<dbReference type="Pfam" id="PF07727">
    <property type="entry name" value="RVT_2"/>
    <property type="match status" value="1"/>
</dbReference>
<gene>
    <name evidence="2" type="primary">AtMg00810_143</name>
    <name evidence="2" type="ORF">CK203_043431</name>
</gene>
<feature type="domain" description="Reverse transcriptase Ty1/copia-type" evidence="1">
    <location>
        <begin position="1"/>
        <end position="61"/>
    </location>
</feature>
<dbReference type="PANTHER" id="PTHR11439">
    <property type="entry name" value="GAG-POL-RELATED RETROTRANSPOSON"/>
    <property type="match status" value="1"/>
</dbReference>
<dbReference type="Proteomes" id="UP000288805">
    <property type="component" value="Unassembled WGS sequence"/>
</dbReference>